<name>A0A1E3HGK6_9TREE</name>
<sequence>MSDEFDFAKSFPNPVEVRESLLPLLSVKPWYFSASQDFYLTNVNVVDAASGSLLEGPQTIKVSRGVIVSVEPEGAAQLDDQAKVYDFSGKFICPGLIDAHVHVTAVPGVQTMADMVRLPSDTIALRATYVLKGMLQRGFTTVRDTGGANKILSDSIKEGLIEGPRLFQCGKAISQTGGHADFSPALSGGDGGSCCGGHSQSLGRVADGVPAVLKAVREELKQGADFIKIMLGGGVSSEYDAIETVQYSPEEVRAITSTCSQMGKRMATAHAYTVEAINHAIDNGVKGIEHGNLMDAPTAKRMAENGVYLTPTLSCYGIMLRKPFEGFLNEEQRDKSVQVMQQGLNALRIAEEAGVTVCYGSDLLNSMHALQTEEFTVRSTVLPSATLLKHATINPAKMLGYEGRLGVIAPGAFADILVLEKNPLEDITVLDLPEQHLLAVFKEGKLVKGGL</sequence>
<dbReference type="RefSeq" id="XP_018991137.1">
    <property type="nucleotide sequence ID" value="XM_019141162.1"/>
</dbReference>
<dbReference type="PANTHER" id="PTHR43135">
    <property type="entry name" value="ALPHA-D-RIBOSE 1-METHYLPHOSPHONATE 5-TRIPHOSPHATE DIPHOSPHATASE"/>
    <property type="match status" value="1"/>
</dbReference>
<accession>A0A1E3HGK6</accession>
<gene>
    <name evidence="2" type="ORF">L202_06618</name>
</gene>
<dbReference type="PANTHER" id="PTHR43135:SF3">
    <property type="entry name" value="ALPHA-D-RIBOSE 1-METHYLPHOSPHONATE 5-TRIPHOSPHATE DIPHOSPHATASE"/>
    <property type="match status" value="1"/>
</dbReference>
<proteinExistence type="predicted"/>
<dbReference type="GO" id="GO:0016810">
    <property type="term" value="F:hydrolase activity, acting on carbon-nitrogen (but not peptide) bonds"/>
    <property type="evidence" value="ECO:0007669"/>
    <property type="project" value="InterPro"/>
</dbReference>
<dbReference type="OrthoDB" id="194468at2759"/>
<evidence type="ECO:0000313" key="3">
    <source>
        <dbReference type="Proteomes" id="UP000094065"/>
    </source>
</evidence>
<dbReference type="InterPro" id="IPR051781">
    <property type="entry name" value="Metallo-dep_Hydrolase"/>
</dbReference>
<dbReference type="SUPFAM" id="SSF51338">
    <property type="entry name" value="Composite domain of metallo-dependent hydrolases"/>
    <property type="match status" value="1"/>
</dbReference>
<dbReference type="InterPro" id="IPR011059">
    <property type="entry name" value="Metal-dep_hydrolase_composite"/>
</dbReference>
<dbReference type="Pfam" id="PF01979">
    <property type="entry name" value="Amidohydro_1"/>
    <property type="match status" value="1"/>
</dbReference>
<dbReference type="InterPro" id="IPR032466">
    <property type="entry name" value="Metal_Hydrolase"/>
</dbReference>
<comment type="caution">
    <text evidence="2">The sequence shown here is derived from an EMBL/GenBank/DDBJ whole genome shotgun (WGS) entry which is preliminary data.</text>
</comment>
<organism evidence="2 3">
    <name type="scientific">Cryptococcus amylolentus CBS 6039</name>
    <dbReference type="NCBI Taxonomy" id="1295533"/>
    <lineage>
        <taxon>Eukaryota</taxon>
        <taxon>Fungi</taxon>
        <taxon>Dikarya</taxon>
        <taxon>Basidiomycota</taxon>
        <taxon>Agaricomycotina</taxon>
        <taxon>Tremellomycetes</taxon>
        <taxon>Tremellales</taxon>
        <taxon>Cryptococcaceae</taxon>
        <taxon>Cryptococcus</taxon>
    </lineage>
</organism>
<dbReference type="EMBL" id="AWGJ01000010">
    <property type="protein sequence ID" value="ODN75487.1"/>
    <property type="molecule type" value="Genomic_DNA"/>
</dbReference>
<evidence type="ECO:0000313" key="2">
    <source>
        <dbReference type="EMBL" id="ODN75487.1"/>
    </source>
</evidence>
<evidence type="ECO:0000259" key="1">
    <source>
        <dbReference type="Pfam" id="PF01979"/>
    </source>
</evidence>
<dbReference type="InterPro" id="IPR057744">
    <property type="entry name" value="OTAase-like"/>
</dbReference>
<dbReference type="InterPro" id="IPR006680">
    <property type="entry name" value="Amidohydro-rel"/>
</dbReference>
<dbReference type="Gene3D" id="2.30.40.10">
    <property type="entry name" value="Urease, subunit C, domain 1"/>
    <property type="match status" value="1"/>
</dbReference>
<dbReference type="AlphaFoldDB" id="A0A1E3HGK6"/>
<dbReference type="Gene3D" id="3.20.20.140">
    <property type="entry name" value="Metal-dependent hydrolases"/>
    <property type="match status" value="1"/>
</dbReference>
<dbReference type="GeneID" id="30157927"/>
<protein>
    <recommendedName>
        <fullName evidence="1">Amidohydrolase-related domain-containing protein</fullName>
    </recommendedName>
</protein>
<dbReference type="Proteomes" id="UP000094065">
    <property type="component" value="Unassembled WGS sequence"/>
</dbReference>
<reference evidence="2 3" key="1">
    <citation type="submission" date="2016-06" db="EMBL/GenBank/DDBJ databases">
        <title>Evolution of pathogenesis and genome organization in the Tremellales.</title>
        <authorList>
            <person name="Cuomo C."/>
            <person name="Litvintseva A."/>
            <person name="Heitman J."/>
            <person name="Chen Y."/>
            <person name="Sun S."/>
            <person name="Springer D."/>
            <person name="Dromer F."/>
            <person name="Young S."/>
            <person name="Zeng Q."/>
            <person name="Chapman S."/>
            <person name="Gujja S."/>
            <person name="Saif S."/>
            <person name="Birren B."/>
        </authorList>
    </citation>
    <scope>NUCLEOTIDE SEQUENCE [LARGE SCALE GENOMIC DNA]</scope>
    <source>
        <strain evidence="2 3">CBS 6039</strain>
    </source>
</reference>
<dbReference type="SUPFAM" id="SSF51556">
    <property type="entry name" value="Metallo-dependent hydrolases"/>
    <property type="match status" value="1"/>
</dbReference>
<keyword evidence="3" id="KW-1185">Reference proteome</keyword>
<dbReference type="CDD" id="cd01299">
    <property type="entry name" value="Met_dep_hydrolase_A"/>
    <property type="match status" value="1"/>
</dbReference>
<dbReference type="STRING" id="1295533.A0A1E3HGK6"/>
<feature type="domain" description="Amidohydrolase-related" evidence="1">
    <location>
        <begin position="91"/>
        <end position="447"/>
    </location>
</feature>